<gene>
    <name evidence="1" type="ORF">AAE3_LOCUS7202</name>
</gene>
<dbReference type="Proteomes" id="UP000467700">
    <property type="component" value="Unassembled WGS sequence"/>
</dbReference>
<name>A0A8S0XSI8_CYCAE</name>
<keyword evidence="2" id="KW-1185">Reference proteome</keyword>
<sequence>MVEYCPGLPIIMDGRFAQYTLSSEPPSSTIMMPPPPPVNVNSPQVVQISSLTAVLARLGITIPIEDVIKAVHDENEANRAKLTAEATKRRAALRKLALEPIKASPGLKITTVSKFVPKPTPTEPTNVDPLAKERRRRLVELTKEAFPDGKVPDPFSLTWSV</sequence>
<dbReference type="AlphaFoldDB" id="A0A8S0XSI8"/>
<organism evidence="1 2">
    <name type="scientific">Cyclocybe aegerita</name>
    <name type="common">Black poplar mushroom</name>
    <name type="synonym">Agrocybe aegerita</name>
    <dbReference type="NCBI Taxonomy" id="1973307"/>
    <lineage>
        <taxon>Eukaryota</taxon>
        <taxon>Fungi</taxon>
        <taxon>Dikarya</taxon>
        <taxon>Basidiomycota</taxon>
        <taxon>Agaricomycotina</taxon>
        <taxon>Agaricomycetes</taxon>
        <taxon>Agaricomycetidae</taxon>
        <taxon>Agaricales</taxon>
        <taxon>Agaricineae</taxon>
        <taxon>Bolbitiaceae</taxon>
        <taxon>Cyclocybe</taxon>
    </lineage>
</organism>
<dbReference type="OrthoDB" id="3261852at2759"/>
<accession>A0A8S0XSI8</accession>
<protein>
    <submittedName>
        <fullName evidence="1">Uncharacterized protein</fullName>
    </submittedName>
</protein>
<dbReference type="EMBL" id="CACVBS010000046">
    <property type="protein sequence ID" value="CAA7264871.1"/>
    <property type="molecule type" value="Genomic_DNA"/>
</dbReference>
<comment type="caution">
    <text evidence="1">The sequence shown here is derived from an EMBL/GenBank/DDBJ whole genome shotgun (WGS) entry which is preliminary data.</text>
</comment>
<reference evidence="1 2" key="1">
    <citation type="submission" date="2020-01" db="EMBL/GenBank/DDBJ databases">
        <authorList>
            <person name="Gupta K D."/>
        </authorList>
    </citation>
    <scope>NUCLEOTIDE SEQUENCE [LARGE SCALE GENOMIC DNA]</scope>
</reference>
<proteinExistence type="predicted"/>
<evidence type="ECO:0000313" key="1">
    <source>
        <dbReference type="EMBL" id="CAA7264871.1"/>
    </source>
</evidence>
<evidence type="ECO:0000313" key="2">
    <source>
        <dbReference type="Proteomes" id="UP000467700"/>
    </source>
</evidence>